<keyword evidence="13 14" id="KW-0234">DNA repair</keyword>
<keyword evidence="8 14" id="KW-0269">Exonuclease</keyword>
<evidence type="ECO:0000256" key="4">
    <source>
        <dbReference type="ARBA" id="ARBA00022741"/>
    </source>
</evidence>
<reference evidence="16 17" key="1">
    <citation type="submission" date="2015-07" db="EMBL/GenBank/DDBJ databases">
        <title>Genome sequencing project for genomic taxonomy and phylogenomics of Bacillus-like bacteria.</title>
        <authorList>
            <person name="Liu B."/>
            <person name="Wang J."/>
            <person name="Zhu Y."/>
            <person name="Liu G."/>
            <person name="Chen Q."/>
            <person name="Chen Z."/>
            <person name="Che J."/>
            <person name="Ge C."/>
            <person name="Shi H."/>
            <person name="Pan Z."/>
            <person name="Liu X."/>
        </authorList>
    </citation>
    <scope>NUCLEOTIDE SEQUENCE [LARGE SCALE GENOMIC DNA]</scope>
    <source>
        <strain evidence="16 17">DSM 54</strain>
    </source>
</reference>
<dbReference type="Pfam" id="PF12705">
    <property type="entry name" value="PDDEXK_1"/>
    <property type="match status" value="1"/>
</dbReference>
<evidence type="ECO:0000256" key="1">
    <source>
        <dbReference type="ARBA" id="ARBA00022485"/>
    </source>
</evidence>
<feature type="domain" description="UvrD-like helicase C-terminal" evidence="15">
    <location>
        <begin position="276"/>
        <end position="582"/>
    </location>
</feature>
<evidence type="ECO:0000256" key="14">
    <source>
        <dbReference type="HAMAP-Rule" id="MF_01452"/>
    </source>
</evidence>
<dbReference type="Proteomes" id="UP000037977">
    <property type="component" value="Unassembled WGS sequence"/>
</dbReference>
<dbReference type="OrthoDB" id="9758506at2"/>
<keyword evidence="1 14" id="KW-0004">4Fe-4S</keyword>
<evidence type="ECO:0000313" key="17">
    <source>
        <dbReference type="Proteomes" id="UP000037977"/>
    </source>
</evidence>
<evidence type="ECO:0000256" key="13">
    <source>
        <dbReference type="ARBA" id="ARBA00023204"/>
    </source>
</evidence>
<dbReference type="Pfam" id="PF21445">
    <property type="entry name" value="ADDB_N"/>
    <property type="match status" value="1"/>
</dbReference>
<dbReference type="GO" id="GO:0004386">
    <property type="term" value="F:helicase activity"/>
    <property type="evidence" value="ECO:0007669"/>
    <property type="project" value="UniProtKB-KW"/>
</dbReference>
<dbReference type="HAMAP" id="MF_01452">
    <property type="entry name" value="AddB_type1"/>
    <property type="match status" value="1"/>
</dbReference>
<comment type="function">
    <text evidence="14">The heterodimer acts as both an ATP-dependent DNA helicase and an ATP-dependent, dual-direction single-stranded exonuclease. Recognizes the chi site generating a DNA molecule suitable for the initiation of homologous recombination. The AddB subunit has 5' -&gt; 3' nuclease activity but not helicase activity.</text>
</comment>
<comment type="miscellaneous">
    <text evidence="14">Despite having conserved helicase domains, this subunit does not have helicase activity.</text>
</comment>
<keyword evidence="10 14" id="KW-0408">Iron</keyword>
<dbReference type="EMBL" id="LGCI01000005">
    <property type="protein sequence ID" value="KOY82406.1"/>
    <property type="molecule type" value="Genomic_DNA"/>
</dbReference>
<feature type="binding site" evidence="14">
    <location>
        <position position="1138"/>
    </location>
    <ligand>
        <name>[4Fe-4S] cluster</name>
        <dbReference type="ChEBI" id="CHEBI:49883"/>
    </ligand>
</feature>
<dbReference type="SUPFAM" id="SSF52540">
    <property type="entry name" value="P-loop containing nucleoside triphosphate hydrolases"/>
    <property type="match status" value="1"/>
</dbReference>
<dbReference type="GO" id="GO:0046872">
    <property type="term" value="F:metal ion binding"/>
    <property type="evidence" value="ECO:0007669"/>
    <property type="project" value="UniProtKB-KW"/>
</dbReference>
<dbReference type="RefSeq" id="WP_053993660.1">
    <property type="nucleotide sequence ID" value="NZ_CP065643.1"/>
</dbReference>
<evidence type="ECO:0000256" key="12">
    <source>
        <dbReference type="ARBA" id="ARBA00023125"/>
    </source>
</evidence>
<sequence length="1169" mass="135158">MTLRIVSGRSGTGKSAFIYKEIVEQLKSDPLGHPIFIIVPDQMSYSTEYELTNKHGVQGLIRAQVMTFKRLAWLVLQETGGIARKEVNGYGYRMLIRKLLEEQQSEFSLFRQAAGKRGFTEEIEALLKEFSRYSVNSTVLAEVTASLKAIDAPHTLQAKASDLHVVLQALEEQLGTTYVDSEGYYPILTEQLKYAETMKQATIYIDGFTAFTVRELELVRELLKVTRQVTVVLPFDHMDEAFDEQALFHEGALTHQRLHDIVQEEGIEVDAPIHFYQPRRFYSNDLQHIEAGFADIVPQTKKTAGDVQVFEASNRRAEVHAIAREITKLTKEDGYRYRDIVLLYRQAELYDPLITSIFQQYEIPIFTNTKKTMLHHPLIELSRSALEVITSNWKYEPVFRSVKTDLFFPLQAELAIWRERADRLENYCLAQGIYGERWFEESRWFYKKYRGLEFHSRVQTDEERAMQAEIEAIRDEIRQPLKNLQDQLERAQTGRAIATALFEFVEVLHVYDKLQALKDRELERGDVLAASEHEQAWHEWVAVLDQFVYMFGEQELSVEEAAKILDEGFDTLEFSRIPPTLDEVMVATVDLARLSDIKAAFVVGMNDGVYPTRMDYEGLLSDTEREWFSQIGYELAPSSVNRLLQENFLFYRAVTTPSQKLYITYPSADEEGKALLASIYIKKIIGNTSTPGLLCDVPVERVVIDPIELLEGDALPYLRHPRTALAHLMVQLRQAEHSRELAPEWLALQKFYKQDPYWTLIFERVRYPITHKNKAEPLETYITQELYGQKLTSSVSRIEKYFRCPFSHFTTYGLRLEERAEYRLETFAMGDLFHEALKWITEETHRQQLSWIRLTKQQIKQLARQAVEQIVPVFSQQILLSSARYRYIQRKLIRIVERTMTALTQHANVSHFKPIAIEASFGLGQNEQLPPLEIDLTGGKKMFMRGRIDRVDSATIDNRSYLRIVDYKSSARDLDLNEVYYGLSLQVLTYLDVAMENSSYWLPGETEPAGVLYVHVHNPMLKLDKDLTDSEIEEDRLKQYKMKGLLAENAEAILSMDEQLEEKSGHSKIIPVYMKKDGTPSESQSRIVPVDDMKNLQHFVRRKHQEAGNGILAGDTDISPYKLKTKTACDYCQFAAVCQFDPTDGKQSYRQLVQAKPNEIVDKIRKEME</sequence>
<feature type="binding site" evidence="14">
    <location>
        <position position="804"/>
    </location>
    <ligand>
        <name>[4Fe-4S] cluster</name>
        <dbReference type="ChEBI" id="CHEBI:49883"/>
    </ligand>
</feature>
<dbReference type="InterPro" id="IPR014140">
    <property type="entry name" value="DNA_helicase_suAddB"/>
</dbReference>
<dbReference type="GO" id="GO:0000724">
    <property type="term" value="P:double-strand break repair via homologous recombination"/>
    <property type="evidence" value="ECO:0007669"/>
    <property type="project" value="UniProtKB-UniRule"/>
</dbReference>
<dbReference type="PANTHER" id="PTHR30591:SF1">
    <property type="entry name" value="RECBCD ENZYME SUBUNIT RECC"/>
    <property type="match status" value="1"/>
</dbReference>
<proteinExistence type="inferred from homology"/>
<keyword evidence="7 14" id="KW-0347">Helicase</keyword>
<dbReference type="PROSITE" id="PS51217">
    <property type="entry name" value="UVRD_HELICASE_CTER"/>
    <property type="match status" value="1"/>
</dbReference>
<dbReference type="EC" id="3.1.-.-" evidence="14"/>
<keyword evidence="6 14" id="KW-0378">Hydrolase</keyword>
<dbReference type="InterPro" id="IPR038726">
    <property type="entry name" value="PDDEXK_AddAB-type"/>
</dbReference>
<evidence type="ECO:0000256" key="11">
    <source>
        <dbReference type="ARBA" id="ARBA00023014"/>
    </source>
</evidence>
<dbReference type="InterPro" id="IPR049035">
    <property type="entry name" value="ADDB_N"/>
</dbReference>
<feature type="binding site" evidence="14">
    <location>
        <position position="1129"/>
    </location>
    <ligand>
        <name>[4Fe-4S] cluster</name>
        <dbReference type="ChEBI" id="CHEBI:49883"/>
    </ligand>
</feature>
<dbReference type="NCBIfam" id="TIGR02773">
    <property type="entry name" value="addB_Gpos"/>
    <property type="match status" value="1"/>
</dbReference>
<dbReference type="Gene3D" id="3.90.320.10">
    <property type="match status" value="1"/>
</dbReference>
<protein>
    <recommendedName>
        <fullName evidence="14">ATP-dependent helicase/deoxyribonuclease subunit B</fullName>
        <ecNumber evidence="14">3.1.-.-</ecNumber>
    </recommendedName>
    <alternativeName>
        <fullName evidence="14">ATP-dependent helicase/nuclease subunit AddB</fullName>
    </alternativeName>
</protein>
<evidence type="ECO:0000256" key="3">
    <source>
        <dbReference type="ARBA" id="ARBA00022723"/>
    </source>
</evidence>
<dbReference type="GO" id="GO:0008409">
    <property type="term" value="F:5'-3' exonuclease activity"/>
    <property type="evidence" value="ECO:0007669"/>
    <property type="project" value="UniProtKB-UniRule"/>
</dbReference>
<feature type="binding site" evidence="14">
    <location>
        <position position="1132"/>
    </location>
    <ligand>
        <name>[4Fe-4S] cluster</name>
        <dbReference type="ChEBI" id="CHEBI:49883"/>
    </ligand>
</feature>
<evidence type="ECO:0000259" key="15">
    <source>
        <dbReference type="PROSITE" id="PS51217"/>
    </source>
</evidence>
<gene>
    <name evidence="14" type="primary">addB</name>
    <name evidence="16" type="ORF">ADM90_03410</name>
</gene>
<comment type="cofactor">
    <cofactor evidence="14">
        <name>Mg(2+)</name>
        <dbReference type="ChEBI" id="CHEBI:18420"/>
    </cofactor>
</comment>
<evidence type="ECO:0000256" key="5">
    <source>
        <dbReference type="ARBA" id="ARBA00022763"/>
    </source>
</evidence>
<keyword evidence="17" id="KW-1185">Reference proteome</keyword>
<dbReference type="InterPro" id="IPR014017">
    <property type="entry name" value="DNA_helicase_UvrD-like_C"/>
</dbReference>
<evidence type="ECO:0000256" key="8">
    <source>
        <dbReference type="ARBA" id="ARBA00022839"/>
    </source>
</evidence>
<evidence type="ECO:0000256" key="2">
    <source>
        <dbReference type="ARBA" id="ARBA00022722"/>
    </source>
</evidence>
<dbReference type="PATRIC" id="fig|33935.3.peg.89"/>
<accession>A0A0M9DKR6</accession>
<dbReference type="GO" id="GO:0003690">
    <property type="term" value="F:double-stranded DNA binding"/>
    <property type="evidence" value="ECO:0007669"/>
    <property type="project" value="UniProtKB-UniRule"/>
</dbReference>
<keyword evidence="3 14" id="KW-0479">Metal-binding</keyword>
<dbReference type="GO" id="GO:0005524">
    <property type="term" value="F:ATP binding"/>
    <property type="evidence" value="ECO:0007669"/>
    <property type="project" value="UniProtKB-UniRule"/>
</dbReference>
<keyword evidence="5 14" id="KW-0227">DNA damage</keyword>
<comment type="cofactor">
    <cofactor evidence="14">
        <name>[4Fe-4S] cluster</name>
        <dbReference type="ChEBI" id="CHEBI:49883"/>
    </cofactor>
    <text evidence="14">Binds 1 [4Fe-4S] cluster.</text>
</comment>
<keyword evidence="4 14" id="KW-0547">Nucleotide-binding</keyword>
<dbReference type="GO" id="GO:0051539">
    <property type="term" value="F:4 iron, 4 sulfur cluster binding"/>
    <property type="evidence" value="ECO:0007669"/>
    <property type="project" value="UniProtKB-KW"/>
</dbReference>
<dbReference type="InterPro" id="IPR027417">
    <property type="entry name" value="P-loop_NTPase"/>
</dbReference>
<comment type="subunit">
    <text evidence="14">Heterodimer of AddA and AddB.</text>
</comment>
<dbReference type="Gene3D" id="6.10.140.1030">
    <property type="match status" value="1"/>
</dbReference>
<organism evidence="16 17">
    <name type="scientific">Lysinibacillus macroides</name>
    <dbReference type="NCBI Taxonomy" id="33935"/>
    <lineage>
        <taxon>Bacteria</taxon>
        <taxon>Bacillati</taxon>
        <taxon>Bacillota</taxon>
        <taxon>Bacilli</taxon>
        <taxon>Bacillales</taxon>
        <taxon>Bacillaceae</taxon>
        <taxon>Lysinibacillus</taxon>
    </lineage>
</organism>
<comment type="caution">
    <text evidence="16">The sequence shown here is derived from an EMBL/GenBank/DDBJ whole genome shotgun (WGS) entry which is preliminary data.</text>
</comment>
<dbReference type="STRING" id="33935.ADM90_03410"/>
<comment type="similarity">
    <text evidence="14">Belongs to the helicase family. AddB/RexB type 1 subfamily.</text>
</comment>
<keyword evidence="2 14" id="KW-0540">Nuclease</keyword>
<evidence type="ECO:0000313" key="16">
    <source>
        <dbReference type="EMBL" id="KOY82406.1"/>
    </source>
</evidence>
<keyword evidence="12 14" id="KW-0238">DNA-binding</keyword>
<evidence type="ECO:0000256" key="10">
    <source>
        <dbReference type="ARBA" id="ARBA00023004"/>
    </source>
</evidence>
<dbReference type="InterPro" id="IPR011604">
    <property type="entry name" value="PDDEXK-like_dom_sf"/>
</dbReference>
<evidence type="ECO:0000256" key="6">
    <source>
        <dbReference type="ARBA" id="ARBA00022801"/>
    </source>
</evidence>
<dbReference type="Gene3D" id="3.40.50.300">
    <property type="entry name" value="P-loop containing nucleotide triphosphate hydrolases"/>
    <property type="match status" value="3"/>
</dbReference>
<dbReference type="PANTHER" id="PTHR30591">
    <property type="entry name" value="RECBCD ENZYME SUBUNIT RECC"/>
    <property type="match status" value="1"/>
</dbReference>
<evidence type="ECO:0000256" key="7">
    <source>
        <dbReference type="ARBA" id="ARBA00022806"/>
    </source>
</evidence>
<keyword evidence="11 14" id="KW-0411">Iron-sulfur</keyword>
<dbReference type="AlphaFoldDB" id="A0A0M9DKR6"/>
<keyword evidence="9 14" id="KW-0067">ATP-binding</keyword>
<evidence type="ECO:0000256" key="9">
    <source>
        <dbReference type="ARBA" id="ARBA00022840"/>
    </source>
</evidence>
<name>A0A0M9DKR6_9BACI</name>